<reference evidence="1 2" key="1">
    <citation type="journal article" date="2016" name="Nat. Commun.">
        <title>Thousands of microbial genomes shed light on interconnected biogeochemical processes in an aquifer system.</title>
        <authorList>
            <person name="Anantharaman K."/>
            <person name="Brown C.T."/>
            <person name="Hug L.A."/>
            <person name="Sharon I."/>
            <person name="Castelle C.J."/>
            <person name="Probst A.J."/>
            <person name="Thomas B.C."/>
            <person name="Singh A."/>
            <person name="Wilkins M.J."/>
            <person name="Karaoz U."/>
            <person name="Brodie E.L."/>
            <person name="Williams K.H."/>
            <person name="Hubbard S.S."/>
            <person name="Banfield J.F."/>
        </authorList>
    </citation>
    <scope>NUCLEOTIDE SEQUENCE [LARGE SCALE GENOMIC DNA]</scope>
</reference>
<protein>
    <submittedName>
        <fullName evidence="1">Uncharacterized protein</fullName>
    </submittedName>
</protein>
<dbReference type="Proteomes" id="UP000179252">
    <property type="component" value="Unassembled WGS sequence"/>
</dbReference>
<evidence type="ECO:0000313" key="2">
    <source>
        <dbReference type="Proteomes" id="UP000179252"/>
    </source>
</evidence>
<gene>
    <name evidence="1" type="ORF">A2165_00370</name>
</gene>
<name>A0A1F5FTE5_9BACT</name>
<accession>A0A1F5FTE5</accession>
<comment type="caution">
    <text evidence="1">The sequence shown here is derived from an EMBL/GenBank/DDBJ whole genome shotgun (WGS) entry which is preliminary data.</text>
</comment>
<evidence type="ECO:0000313" key="1">
    <source>
        <dbReference type="EMBL" id="OGD82885.1"/>
    </source>
</evidence>
<sequence length="60" mass="6570">MVKLPACRQAGYTPHFFSLRSKNAGQARLLKINFGDVAKLVDPATSRFAQCAGRSALFEI</sequence>
<proteinExistence type="predicted"/>
<organism evidence="1 2">
    <name type="scientific">Candidatus Curtissbacteria bacterium RBG_13_40_7</name>
    <dbReference type="NCBI Taxonomy" id="1797706"/>
    <lineage>
        <taxon>Bacteria</taxon>
        <taxon>Candidatus Curtissiibacteriota</taxon>
    </lineage>
</organism>
<dbReference type="EMBL" id="MFAU01000068">
    <property type="protein sequence ID" value="OGD82885.1"/>
    <property type="molecule type" value="Genomic_DNA"/>
</dbReference>
<dbReference type="AlphaFoldDB" id="A0A1F5FTE5"/>